<dbReference type="PANTHER" id="PTHR30591:SF1">
    <property type="entry name" value="RECBCD ENZYME SUBUNIT RECC"/>
    <property type="match status" value="1"/>
</dbReference>
<dbReference type="EC" id="3.1.11.5" evidence="11"/>
<evidence type="ECO:0000259" key="10">
    <source>
        <dbReference type="Pfam" id="PF17946"/>
    </source>
</evidence>
<dbReference type="Gene3D" id="3.40.50.10930">
    <property type="match status" value="1"/>
</dbReference>
<dbReference type="GO" id="GO:0008854">
    <property type="term" value="F:exodeoxyribonuclease V activity"/>
    <property type="evidence" value="ECO:0007669"/>
    <property type="project" value="UniProtKB-EC"/>
</dbReference>
<evidence type="ECO:0000256" key="8">
    <source>
        <dbReference type="ARBA" id="ARBA00023125"/>
    </source>
</evidence>
<dbReference type="InterPro" id="IPR011335">
    <property type="entry name" value="Restrct_endonuc-II-like"/>
</dbReference>
<dbReference type="GO" id="GO:0006281">
    <property type="term" value="P:DNA repair"/>
    <property type="evidence" value="ECO:0007669"/>
    <property type="project" value="UniProtKB-KW"/>
</dbReference>
<dbReference type="Pfam" id="PF04257">
    <property type="entry name" value="Exonuc_V_gamma"/>
    <property type="match status" value="1"/>
</dbReference>
<dbReference type="PATRIC" id="fig|1167006.5.peg.448"/>
<feature type="domain" description="RecC C-terminal" evidence="10">
    <location>
        <begin position="777"/>
        <end position="993"/>
    </location>
</feature>
<dbReference type="RefSeq" id="WP_015402680.1">
    <property type="nucleotide sequence ID" value="NC_020304.1"/>
</dbReference>
<dbReference type="KEGG" id="dsf:UWK_00397"/>
<dbReference type="AlphaFoldDB" id="M1P5P7"/>
<dbReference type="HOGENOM" id="CLU_007513_1_0_7"/>
<keyword evidence="5 11" id="KW-0347">Helicase</keyword>
<dbReference type="PIRSF" id="PIRSF000980">
    <property type="entry name" value="RecC"/>
    <property type="match status" value="1"/>
</dbReference>
<dbReference type="InterPro" id="IPR006697">
    <property type="entry name" value="RecC"/>
</dbReference>
<gene>
    <name evidence="11" type="ordered locus">UWK_00397</name>
</gene>
<keyword evidence="2" id="KW-0547">Nucleotide-binding</keyword>
<keyword evidence="6" id="KW-0269">Exonuclease</keyword>
<dbReference type="Gene3D" id="1.10.10.990">
    <property type="match status" value="1"/>
</dbReference>
<dbReference type="Pfam" id="PF17946">
    <property type="entry name" value="RecC_C"/>
    <property type="match status" value="1"/>
</dbReference>
<dbReference type="GO" id="GO:0006310">
    <property type="term" value="P:DNA recombination"/>
    <property type="evidence" value="ECO:0007669"/>
    <property type="project" value="TreeGrafter"/>
</dbReference>
<evidence type="ECO:0000256" key="4">
    <source>
        <dbReference type="ARBA" id="ARBA00022801"/>
    </source>
</evidence>
<organism evidence="11 12">
    <name type="scientific">Desulfocapsa sulfexigens (strain DSM 10523 / SB164P1)</name>
    <dbReference type="NCBI Taxonomy" id="1167006"/>
    <lineage>
        <taxon>Bacteria</taxon>
        <taxon>Pseudomonadati</taxon>
        <taxon>Thermodesulfobacteriota</taxon>
        <taxon>Desulfobulbia</taxon>
        <taxon>Desulfobulbales</taxon>
        <taxon>Desulfocapsaceae</taxon>
        <taxon>Desulfocapsa</taxon>
    </lineage>
</organism>
<dbReference type="GO" id="GO:0005524">
    <property type="term" value="F:ATP binding"/>
    <property type="evidence" value="ECO:0007669"/>
    <property type="project" value="UniProtKB-KW"/>
</dbReference>
<evidence type="ECO:0000256" key="3">
    <source>
        <dbReference type="ARBA" id="ARBA00022763"/>
    </source>
</evidence>
<dbReference type="SUPFAM" id="SSF52540">
    <property type="entry name" value="P-loop containing nucleoside triphosphate hydrolases"/>
    <property type="match status" value="2"/>
</dbReference>
<dbReference type="GO" id="GO:0009338">
    <property type="term" value="C:exodeoxyribonuclease V complex"/>
    <property type="evidence" value="ECO:0007669"/>
    <property type="project" value="InterPro"/>
</dbReference>
<reference evidence="12" key="1">
    <citation type="journal article" date="2013" name="Stand. Genomic Sci.">
        <title>Complete genome sequence of Desulfocapsa sulfexigens, a marine deltaproteobacterium specialized in disproportionating inorganic sulfur compounds.</title>
        <authorList>
            <person name="Finster K.W."/>
            <person name="Kjeldsen K.U."/>
            <person name="Kube M."/>
            <person name="Reinhardt R."/>
            <person name="Mussmann M."/>
            <person name="Amann R."/>
            <person name="Schreiber L."/>
        </authorList>
    </citation>
    <scope>NUCLEOTIDE SEQUENCE [LARGE SCALE GENOMIC DNA]</scope>
    <source>
        <strain evidence="12">DSM 10523 / SB164P1</strain>
    </source>
</reference>
<evidence type="ECO:0000313" key="12">
    <source>
        <dbReference type="Proteomes" id="UP000011721"/>
    </source>
</evidence>
<dbReference type="InterPro" id="IPR041500">
    <property type="entry name" value="RecC_C"/>
</dbReference>
<dbReference type="Proteomes" id="UP000011721">
    <property type="component" value="Chromosome"/>
</dbReference>
<evidence type="ECO:0000256" key="7">
    <source>
        <dbReference type="ARBA" id="ARBA00022840"/>
    </source>
</evidence>
<dbReference type="GO" id="GO:0004386">
    <property type="term" value="F:helicase activity"/>
    <property type="evidence" value="ECO:0007669"/>
    <property type="project" value="UniProtKB-KW"/>
</dbReference>
<name>M1P5P7_DESSD</name>
<evidence type="ECO:0000256" key="6">
    <source>
        <dbReference type="ARBA" id="ARBA00022839"/>
    </source>
</evidence>
<evidence type="ECO:0000256" key="9">
    <source>
        <dbReference type="ARBA" id="ARBA00023204"/>
    </source>
</evidence>
<dbReference type="InterPro" id="IPR027417">
    <property type="entry name" value="P-loop_NTPase"/>
</dbReference>
<dbReference type="Gene3D" id="3.40.50.300">
    <property type="entry name" value="P-loop containing nucleotide triphosphate hydrolases"/>
    <property type="match status" value="2"/>
</dbReference>
<keyword evidence="12" id="KW-1185">Reference proteome</keyword>
<dbReference type="EMBL" id="CP003985">
    <property type="protein sequence ID" value="AGF76982.1"/>
    <property type="molecule type" value="Genomic_DNA"/>
</dbReference>
<evidence type="ECO:0000313" key="11">
    <source>
        <dbReference type="EMBL" id="AGF76982.1"/>
    </source>
</evidence>
<dbReference type="GO" id="GO:0003677">
    <property type="term" value="F:DNA binding"/>
    <property type="evidence" value="ECO:0007669"/>
    <property type="project" value="UniProtKB-KW"/>
</dbReference>
<protein>
    <submittedName>
        <fullName evidence="11">DNA helicase/exodeoxyribonuclease V, gamma subunit</fullName>
        <ecNumber evidence="11">3.1.11.5</ecNumber>
    </submittedName>
</protein>
<dbReference type="OrthoDB" id="9762834at2"/>
<dbReference type="HAMAP" id="MF_01486">
    <property type="entry name" value="RecC"/>
    <property type="match status" value="1"/>
</dbReference>
<keyword evidence="8" id="KW-0238">DNA-binding</keyword>
<dbReference type="NCBIfam" id="TIGR01450">
    <property type="entry name" value="recC"/>
    <property type="match status" value="1"/>
</dbReference>
<dbReference type="eggNOG" id="COG1330">
    <property type="taxonomic scope" value="Bacteria"/>
</dbReference>
<accession>M1P5P7</accession>
<keyword evidence="9" id="KW-0234">DNA repair</keyword>
<evidence type="ECO:0000256" key="5">
    <source>
        <dbReference type="ARBA" id="ARBA00022806"/>
    </source>
</evidence>
<evidence type="ECO:0000256" key="1">
    <source>
        <dbReference type="ARBA" id="ARBA00022722"/>
    </source>
</evidence>
<dbReference type="InterPro" id="IPR013986">
    <property type="entry name" value="DExx_box_DNA_helicase_dom_sf"/>
</dbReference>
<proteinExistence type="inferred from homology"/>
<dbReference type="Gene3D" id="1.10.10.160">
    <property type="match status" value="1"/>
</dbReference>
<keyword evidence="1" id="KW-0540">Nuclease</keyword>
<dbReference type="STRING" id="1167006.UWK_00397"/>
<dbReference type="SUPFAM" id="SSF52980">
    <property type="entry name" value="Restriction endonuclease-like"/>
    <property type="match status" value="1"/>
</dbReference>
<keyword evidence="3" id="KW-0227">DNA damage</keyword>
<keyword evidence="4 11" id="KW-0378">Hydrolase</keyword>
<sequence>MFYLHLSNRTENLIHQLAEVLRLDDDRDPFSPEYFLIQSQGMERMLSQNLAQRFVSWCNYEYMLPTRFFALMADRLGVESGPEEYARDRICWHLENIFRDLSPEDEKFAAVGRYVSGDTNGMKRYQLAQQLANIFDQYQIMRFAMIEGWENGKTATNNPAEVYQMELWNMLRDGIGHSRHRGRFLRDFIDILATDADHGSLLPRRLSVFGLHSLPPVLLNCLQALAAHCDVHLYLLSPCEIFWGDQLSEQVQLKKNISALRDGKQVLEQGLTSHPLLTSLSQQGREFQNMLLEDILFAGEFKSFADPLDHSKPCLLHRVQSDLLKGELTPLSVPLAKDDSVVVVSAHSPHRELMILKDRILHWLDEDPDLALKDIVVMAPDIQEYSGMIPAVFHDIPHSIADRNPAQSNPFLAVYLQFLSLCSSRFGWSEVLDLLGRKEVYPRFDIHEDELELIRHWVVSSGIRWGLSGRQKRDMGLPGKNECTWESGLDRLLMGYATAESGDVDGILPYPDIEGGMAAALGGLSFFCDLLEQAAQQFAGLHSLGEWAVLLSGFADRLFVTENNDGLVELYGVLTDLGQEYGNVHQKGVSFEVIRSWLQGAVEEKRSSAGFLRGQLTFCSMLPMRSIPFQKVCLLGLNDTVFPKNDFHPPFDLLGEKPVPGDRSRRSDDRYQFLEAILSARGSLYISYIGQSIRSNDTLPPSVVVSELLDILRVYGVDSLVDVHPLHGFSSTYFDGSGSLFSYNRQLMEVGSALHGKHDTPDPWWQGRIEGEAKDVCSVAELKSFFRNPQKYFVRDILGIHLGQQNLSVEEHEPFVLDSLQKYLVEQDMINGFLGSSEQRLLQQQVQAAGQWPLGTPGNISFSEKREELQTFVDRVATRKAFGSEEDRFLDGEFCGFHISGRMSSFYSNGSFLFRYTLLKGQDVFAAWLHHCLSAICLDDARETRLLAKDVELVFPAASATAEDLQELLSLFQRGQQTPSILMVEAVFAYAVQSAKNENGGRTAPISRAIKSVEDSLNRGFEAEWELLYQGRSADSFLEQEFIDLCDWFYESIWKRAYVSELI</sequence>
<keyword evidence="7" id="KW-0067">ATP-binding</keyword>
<evidence type="ECO:0000256" key="2">
    <source>
        <dbReference type="ARBA" id="ARBA00022741"/>
    </source>
</evidence>
<dbReference type="PANTHER" id="PTHR30591">
    <property type="entry name" value="RECBCD ENZYME SUBUNIT RECC"/>
    <property type="match status" value="1"/>
</dbReference>